<feature type="transmembrane region" description="Helical" evidence="1">
    <location>
        <begin position="31"/>
        <end position="52"/>
    </location>
</feature>
<proteinExistence type="predicted"/>
<accession>D7GXU9</accession>
<keyword evidence="1" id="KW-1133">Transmembrane helix</keyword>
<dbReference type="HOGENOM" id="CLU_2888670_0_0_1"/>
<evidence type="ECO:0000256" key="1">
    <source>
        <dbReference type="SAM" id="Phobius"/>
    </source>
</evidence>
<dbReference type="Proteomes" id="UP000007266">
    <property type="component" value="Unassembled WGS sequence"/>
</dbReference>
<protein>
    <submittedName>
        <fullName evidence="2">Uncharacterized protein</fullName>
    </submittedName>
</protein>
<dbReference type="AlphaFoldDB" id="D7GXU9"/>
<keyword evidence="1" id="KW-0812">Transmembrane</keyword>
<reference evidence="2 3" key="1">
    <citation type="journal article" date="2008" name="Nature">
        <title>The genome of the model beetle and pest Tribolium castaneum.</title>
        <authorList>
            <consortium name="Tribolium Genome Sequencing Consortium"/>
            <person name="Richards S."/>
            <person name="Gibbs R.A."/>
            <person name="Weinstock G.M."/>
            <person name="Brown S.J."/>
            <person name="Denell R."/>
            <person name="Beeman R.W."/>
            <person name="Gibbs R."/>
            <person name="Beeman R.W."/>
            <person name="Brown S.J."/>
            <person name="Bucher G."/>
            <person name="Friedrich M."/>
            <person name="Grimmelikhuijzen C.J."/>
            <person name="Klingler M."/>
            <person name="Lorenzen M."/>
            <person name="Richards S."/>
            <person name="Roth S."/>
            <person name="Schroder R."/>
            <person name="Tautz D."/>
            <person name="Zdobnov E.M."/>
            <person name="Muzny D."/>
            <person name="Gibbs R.A."/>
            <person name="Weinstock G.M."/>
            <person name="Attaway T."/>
            <person name="Bell S."/>
            <person name="Buhay C.J."/>
            <person name="Chandrabose M.N."/>
            <person name="Chavez D."/>
            <person name="Clerk-Blankenburg K.P."/>
            <person name="Cree A."/>
            <person name="Dao M."/>
            <person name="Davis C."/>
            <person name="Chacko J."/>
            <person name="Dinh H."/>
            <person name="Dugan-Rocha S."/>
            <person name="Fowler G."/>
            <person name="Garner T.T."/>
            <person name="Garnes J."/>
            <person name="Gnirke A."/>
            <person name="Hawes A."/>
            <person name="Hernandez J."/>
            <person name="Hines S."/>
            <person name="Holder M."/>
            <person name="Hume J."/>
            <person name="Jhangiani S.N."/>
            <person name="Joshi V."/>
            <person name="Khan Z.M."/>
            <person name="Jackson L."/>
            <person name="Kovar C."/>
            <person name="Kowis A."/>
            <person name="Lee S."/>
            <person name="Lewis L.R."/>
            <person name="Margolis J."/>
            <person name="Morgan M."/>
            <person name="Nazareth L.V."/>
            <person name="Nguyen N."/>
            <person name="Okwuonu G."/>
            <person name="Parker D."/>
            <person name="Richards S."/>
            <person name="Ruiz S.J."/>
            <person name="Santibanez J."/>
            <person name="Savard J."/>
            <person name="Scherer S.E."/>
            <person name="Schneider B."/>
            <person name="Sodergren E."/>
            <person name="Tautz D."/>
            <person name="Vattahil S."/>
            <person name="Villasana D."/>
            <person name="White C.S."/>
            <person name="Wright R."/>
            <person name="Park Y."/>
            <person name="Beeman R.W."/>
            <person name="Lord J."/>
            <person name="Oppert B."/>
            <person name="Lorenzen M."/>
            <person name="Brown S."/>
            <person name="Wang L."/>
            <person name="Savard J."/>
            <person name="Tautz D."/>
            <person name="Richards S."/>
            <person name="Weinstock G."/>
            <person name="Gibbs R.A."/>
            <person name="Liu Y."/>
            <person name="Worley K."/>
            <person name="Weinstock G."/>
            <person name="Elsik C.G."/>
            <person name="Reese J.T."/>
            <person name="Elhaik E."/>
            <person name="Landan G."/>
            <person name="Graur D."/>
            <person name="Arensburger P."/>
            <person name="Atkinson P."/>
            <person name="Beeman R.W."/>
            <person name="Beidler J."/>
            <person name="Brown S.J."/>
            <person name="Demuth J.P."/>
            <person name="Drury D.W."/>
            <person name="Du Y.Z."/>
            <person name="Fujiwara H."/>
            <person name="Lorenzen M."/>
            <person name="Maselli V."/>
            <person name="Osanai M."/>
            <person name="Park Y."/>
            <person name="Robertson H.M."/>
            <person name="Tu Z."/>
            <person name="Wang J.J."/>
            <person name="Wang S."/>
            <person name="Richards S."/>
            <person name="Song H."/>
            <person name="Zhang L."/>
            <person name="Sodergren E."/>
            <person name="Werner D."/>
            <person name="Stanke M."/>
            <person name="Morgenstern B."/>
            <person name="Solovyev V."/>
            <person name="Kosarev P."/>
            <person name="Brown G."/>
            <person name="Chen H.C."/>
            <person name="Ermolaeva O."/>
            <person name="Hlavina W."/>
            <person name="Kapustin Y."/>
            <person name="Kiryutin B."/>
            <person name="Kitts P."/>
            <person name="Maglott D."/>
            <person name="Pruitt K."/>
            <person name="Sapojnikov V."/>
            <person name="Souvorov A."/>
            <person name="Mackey A.J."/>
            <person name="Waterhouse R.M."/>
            <person name="Wyder S."/>
            <person name="Zdobnov E.M."/>
            <person name="Zdobnov E.M."/>
            <person name="Wyder S."/>
            <person name="Kriventseva E.V."/>
            <person name="Kadowaki T."/>
            <person name="Bork P."/>
            <person name="Aranda M."/>
            <person name="Bao R."/>
            <person name="Beermann A."/>
            <person name="Berns N."/>
            <person name="Bolognesi R."/>
            <person name="Bonneton F."/>
            <person name="Bopp D."/>
            <person name="Brown S.J."/>
            <person name="Bucher G."/>
            <person name="Butts T."/>
            <person name="Chaumot A."/>
            <person name="Denell R.E."/>
            <person name="Ferrier D.E."/>
            <person name="Friedrich M."/>
            <person name="Gordon C.M."/>
            <person name="Jindra M."/>
            <person name="Klingler M."/>
            <person name="Lan Q."/>
            <person name="Lattorff H.M."/>
            <person name="Laudet V."/>
            <person name="von Levetsow C."/>
            <person name="Liu Z."/>
            <person name="Lutz R."/>
            <person name="Lynch J.A."/>
            <person name="da Fonseca R.N."/>
            <person name="Posnien N."/>
            <person name="Reuter R."/>
            <person name="Roth S."/>
            <person name="Savard J."/>
            <person name="Schinko J.B."/>
            <person name="Schmitt C."/>
            <person name="Schoppmeier M."/>
            <person name="Schroder R."/>
            <person name="Shippy T.D."/>
            <person name="Simonnet F."/>
            <person name="Marques-Souza H."/>
            <person name="Tautz D."/>
            <person name="Tomoyasu Y."/>
            <person name="Trauner J."/>
            <person name="Van der Zee M."/>
            <person name="Vervoort M."/>
            <person name="Wittkopp N."/>
            <person name="Wimmer E.A."/>
            <person name="Yang X."/>
            <person name="Jones A.K."/>
            <person name="Sattelle D.B."/>
            <person name="Ebert P.R."/>
            <person name="Nelson D."/>
            <person name="Scott J.G."/>
            <person name="Beeman R.W."/>
            <person name="Muthukrishnan S."/>
            <person name="Kramer K.J."/>
            <person name="Arakane Y."/>
            <person name="Beeman R.W."/>
            <person name="Zhu Q."/>
            <person name="Hogenkamp D."/>
            <person name="Dixit R."/>
            <person name="Oppert B."/>
            <person name="Jiang H."/>
            <person name="Zou Z."/>
            <person name="Marshall J."/>
            <person name="Elpidina E."/>
            <person name="Vinokurov K."/>
            <person name="Oppert C."/>
            <person name="Zou Z."/>
            <person name="Evans J."/>
            <person name="Lu Z."/>
            <person name="Zhao P."/>
            <person name="Sumathipala N."/>
            <person name="Altincicek B."/>
            <person name="Vilcinskas A."/>
            <person name="Williams M."/>
            <person name="Hultmark D."/>
            <person name="Hetru C."/>
            <person name="Jiang H."/>
            <person name="Grimmelikhuijzen C.J."/>
            <person name="Hauser F."/>
            <person name="Cazzamali G."/>
            <person name="Williamson M."/>
            <person name="Park Y."/>
            <person name="Li B."/>
            <person name="Tanaka Y."/>
            <person name="Predel R."/>
            <person name="Neupert S."/>
            <person name="Schachtner J."/>
            <person name="Verleyen P."/>
            <person name="Raible F."/>
            <person name="Bork P."/>
            <person name="Friedrich M."/>
            <person name="Walden K.K."/>
            <person name="Robertson H.M."/>
            <person name="Angeli S."/>
            <person name="Foret S."/>
            <person name="Bucher G."/>
            <person name="Schuetz S."/>
            <person name="Maleszka R."/>
            <person name="Wimmer E.A."/>
            <person name="Beeman R.W."/>
            <person name="Lorenzen M."/>
            <person name="Tomoyasu Y."/>
            <person name="Miller S.C."/>
            <person name="Grossmann D."/>
            <person name="Bucher G."/>
        </authorList>
    </citation>
    <scope>NUCLEOTIDE SEQUENCE [LARGE SCALE GENOMIC DNA]</scope>
    <source>
        <strain evidence="2 3">Georgia GA2</strain>
    </source>
</reference>
<reference evidence="2 3" key="2">
    <citation type="journal article" date="2010" name="Nucleic Acids Res.">
        <title>BeetleBase in 2010: revisions to provide comprehensive genomic information for Tribolium castaneum.</title>
        <authorList>
            <person name="Kim H.S."/>
            <person name="Murphy T."/>
            <person name="Xia J."/>
            <person name="Caragea D."/>
            <person name="Park Y."/>
            <person name="Beeman R.W."/>
            <person name="Lorenzen M.D."/>
            <person name="Butcher S."/>
            <person name="Manak J.R."/>
            <person name="Brown S.J."/>
        </authorList>
    </citation>
    <scope>NUCLEOTIDE SEQUENCE [LARGE SCALE GENOMIC DNA]</scope>
    <source>
        <strain evidence="2 3">Georgia GA2</strain>
    </source>
</reference>
<evidence type="ECO:0000313" key="2">
    <source>
        <dbReference type="EMBL" id="EFA13586.1"/>
    </source>
</evidence>
<keyword evidence="3" id="KW-1185">Reference proteome</keyword>
<organism evidence="2 3">
    <name type="scientific">Tribolium castaneum</name>
    <name type="common">Red flour beetle</name>
    <dbReference type="NCBI Taxonomy" id="7070"/>
    <lineage>
        <taxon>Eukaryota</taxon>
        <taxon>Metazoa</taxon>
        <taxon>Ecdysozoa</taxon>
        <taxon>Arthropoda</taxon>
        <taxon>Hexapoda</taxon>
        <taxon>Insecta</taxon>
        <taxon>Pterygota</taxon>
        <taxon>Neoptera</taxon>
        <taxon>Endopterygota</taxon>
        <taxon>Coleoptera</taxon>
        <taxon>Polyphaga</taxon>
        <taxon>Cucujiformia</taxon>
        <taxon>Tenebrionidae</taxon>
        <taxon>Tenebrionidae incertae sedis</taxon>
        <taxon>Tribolium</taxon>
    </lineage>
</organism>
<dbReference type="EMBL" id="KQ972796">
    <property type="protein sequence ID" value="EFA13586.1"/>
    <property type="molecule type" value="Genomic_DNA"/>
</dbReference>
<gene>
    <name evidence="2" type="primary">GLEAN_02024</name>
    <name evidence="2" type="ORF">TcasGA2_TC002024</name>
</gene>
<keyword evidence="1" id="KW-0472">Membrane</keyword>
<sequence length="63" mass="7861">MNRRLFLVFWRRFIIWGVLELSKVSNIKKKLFYFICYYVVFLSFSIVFRLIVFEKIANESKNW</sequence>
<evidence type="ECO:0000313" key="3">
    <source>
        <dbReference type="Proteomes" id="UP000007266"/>
    </source>
</evidence>
<dbReference type="InParanoid" id="D7GXU9"/>
<name>D7GXU9_TRICA</name>